<dbReference type="InterPro" id="IPR036390">
    <property type="entry name" value="WH_DNA-bd_sf"/>
</dbReference>
<dbReference type="InterPro" id="IPR036388">
    <property type="entry name" value="WH-like_DNA-bd_sf"/>
</dbReference>
<dbReference type="Proteomes" id="UP001183809">
    <property type="component" value="Unassembled WGS sequence"/>
</dbReference>
<evidence type="ECO:0000256" key="3">
    <source>
        <dbReference type="ARBA" id="ARBA00023125"/>
    </source>
</evidence>
<dbReference type="PANTHER" id="PTHR30346">
    <property type="entry name" value="TRANSCRIPTIONAL DUAL REGULATOR HCAR-RELATED"/>
    <property type="match status" value="1"/>
</dbReference>
<evidence type="ECO:0000256" key="1">
    <source>
        <dbReference type="ARBA" id="ARBA00009437"/>
    </source>
</evidence>
<dbReference type="Pfam" id="PF00126">
    <property type="entry name" value="HTH_1"/>
    <property type="match status" value="1"/>
</dbReference>
<comment type="similarity">
    <text evidence="1">Belongs to the LysR transcriptional regulatory family.</text>
</comment>
<dbReference type="RefSeq" id="WP_311700802.1">
    <property type="nucleotide sequence ID" value="NZ_JAVREY010000105.1"/>
</dbReference>
<organism evidence="6 7">
    <name type="scientific">Streptomyces gibsoniae</name>
    <dbReference type="NCBI Taxonomy" id="3075529"/>
    <lineage>
        <taxon>Bacteria</taxon>
        <taxon>Bacillati</taxon>
        <taxon>Actinomycetota</taxon>
        <taxon>Actinomycetes</taxon>
        <taxon>Kitasatosporales</taxon>
        <taxon>Streptomycetaceae</taxon>
        <taxon>Streptomyces</taxon>
    </lineage>
</organism>
<sequence>MLHLRYFVAVGEEQSFSAAARRLHMATSPLSQRIRDLGRELDHRLFDRDTHHVTLTPAGEALLPISRDVLGQVNSFPWRLRDATRPGRSTLFVGIPAGVHPGRGISSTRSPSASARSANSCAGPAPPALIAGVRQGRLAFALTRLPISHPDWTCCPSYRNGWERWCRPTSSPSALE</sequence>
<dbReference type="EMBL" id="JAVREY010000105">
    <property type="protein sequence ID" value="MDT0469363.1"/>
    <property type="molecule type" value="Genomic_DNA"/>
</dbReference>
<dbReference type="Gene3D" id="1.10.10.10">
    <property type="entry name" value="Winged helix-like DNA-binding domain superfamily/Winged helix DNA-binding domain"/>
    <property type="match status" value="1"/>
</dbReference>
<evidence type="ECO:0000313" key="6">
    <source>
        <dbReference type="EMBL" id="MDT0469363.1"/>
    </source>
</evidence>
<feature type="domain" description="HTH lysR-type" evidence="5">
    <location>
        <begin position="1"/>
        <end position="56"/>
    </location>
</feature>
<accession>A0ABU2U858</accession>
<name>A0ABU2U858_9ACTN</name>
<dbReference type="InterPro" id="IPR000847">
    <property type="entry name" value="LysR_HTH_N"/>
</dbReference>
<dbReference type="PANTHER" id="PTHR30346:SF0">
    <property type="entry name" value="HCA OPERON TRANSCRIPTIONAL ACTIVATOR HCAR"/>
    <property type="match status" value="1"/>
</dbReference>
<proteinExistence type="inferred from homology"/>
<keyword evidence="3" id="KW-0238">DNA-binding</keyword>
<reference evidence="7" key="1">
    <citation type="submission" date="2023-07" db="EMBL/GenBank/DDBJ databases">
        <title>30 novel species of actinomycetes from the DSMZ collection.</title>
        <authorList>
            <person name="Nouioui I."/>
        </authorList>
    </citation>
    <scope>NUCLEOTIDE SEQUENCE [LARGE SCALE GENOMIC DNA]</scope>
    <source>
        <strain evidence="7">DSM 41699</strain>
    </source>
</reference>
<dbReference type="SUPFAM" id="SSF46785">
    <property type="entry name" value="Winged helix' DNA-binding domain"/>
    <property type="match status" value="1"/>
</dbReference>
<keyword evidence="2" id="KW-0805">Transcription regulation</keyword>
<evidence type="ECO:0000256" key="2">
    <source>
        <dbReference type="ARBA" id="ARBA00023015"/>
    </source>
</evidence>
<evidence type="ECO:0000313" key="7">
    <source>
        <dbReference type="Proteomes" id="UP001183809"/>
    </source>
</evidence>
<dbReference type="PROSITE" id="PS50931">
    <property type="entry name" value="HTH_LYSR"/>
    <property type="match status" value="1"/>
</dbReference>
<comment type="caution">
    <text evidence="6">The sequence shown here is derived from an EMBL/GenBank/DDBJ whole genome shotgun (WGS) entry which is preliminary data.</text>
</comment>
<gene>
    <name evidence="6" type="ORF">RM764_41495</name>
</gene>
<keyword evidence="7" id="KW-1185">Reference proteome</keyword>
<evidence type="ECO:0000259" key="5">
    <source>
        <dbReference type="PROSITE" id="PS50931"/>
    </source>
</evidence>
<keyword evidence="4" id="KW-0804">Transcription</keyword>
<evidence type="ECO:0000256" key="4">
    <source>
        <dbReference type="ARBA" id="ARBA00023163"/>
    </source>
</evidence>
<protein>
    <submittedName>
        <fullName evidence="6">LysR family transcriptional regulator</fullName>
    </submittedName>
</protein>